<name>X7EFY6_9RHOB</name>
<reference evidence="2 3" key="1">
    <citation type="submission" date="2014-01" db="EMBL/GenBank/DDBJ databases">
        <title>Roseivivax halodurans JCM 10272 Genome Sequencing.</title>
        <authorList>
            <person name="Lai Q."/>
            <person name="Li G."/>
            <person name="Shao Z."/>
        </authorList>
    </citation>
    <scope>NUCLEOTIDE SEQUENCE [LARGE SCALE GENOMIC DNA]</scope>
    <source>
        <strain evidence="2 3">JCM 10272</strain>
    </source>
</reference>
<evidence type="ECO:0000256" key="1">
    <source>
        <dbReference type="SAM" id="MobiDB-lite"/>
    </source>
</evidence>
<evidence type="ECO:0000313" key="3">
    <source>
        <dbReference type="Proteomes" id="UP000022447"/>
    </source>
</evidence>
<dbReference type="Pfam" id="PF04325">
    <property type="entry name" value="DUF465"/>
    <property type="match status" value="1"/>
</dbReference>
<sequence>MSLSSHLQELKKKHASLSDRVEAAQRAPSTDGLHLAEMKKQKLRLKEEIARLSSGRLH</sequence>
<accession>X7EFY6</accession>
<dbReference type="InterPro" id="IPR038444">
    <property type="entry name" value="DUF465_sf"/>
</dbReference>
<dbReference type="RefSeq" id="WP_084782471.1">
    <property type="nucleotide sequence ID" value="NZ_JALZ01000015.1"/>
</dbReference>
<proteinExistence type="predicted"/>
<dbReference type="Gene3D" id="6.10.280.50">
    <property type="match status" value="1"/>
</dbReference>
<dbReference type="AlphaFoldDB" id="X7EFY6"/>
<dbReference type="InterPro" id="IPR007420">
    <property type="entry name" value="DUF465"/>
</dbReference>
<protein>
    <recommendedName>
        <fullName evidence="4">DUF465 domain-containing protein</fullName>
    </recommendedName>
</protein>
<feature type="region of interest" description="Disordered" evidence="1">
    <location>
        <begin position="1"/>
        <end position="37"/>
    </location>
</feature>
<dbReference type="EMBL" id="JALZ01000015">
    <property type="protein sequence ID" value="ETX14013.1"/>
    <property type="molecule type" value="Genomic_DNA"/>
</dbReference>
<evidence type="ECO:0008006" key="4">
    <source>
        <dbReference type="Google" id="ProtNLM"/>
    </source>
</evidence>
<comment type="caution">
    <text evidence="2">The sequence shown here is derived from an EMBL/GenBank/DDBJ whole genome shotgun (WGS) entry which is preliminary data.</text>
</comment>
<dbReference type="OrthoDB" id="7362854at2"/>
<dbReference type="PATRIC" id="fig|1449350.3.peg.2886"/>
<dbReference type="eggNOG" id="COG5570">
    <property type="taxonomic scope" value="Bacteria"/>
</dbReference>
<dbReference type="Proteomes" id="UP000022447">
    <property type="component" value="Unassembled WGS sequence"/>
</dbReference>
<dbReference type="STRING" id="1449350.OCH239_06030"/>
<keyword evidence="3" id="KW-1185">Reference proteome</keyword>
<evidence type="ECO:0000313" key="2">
    <source>
        <dbReference type="EMBL" id="ETX14013.1"/>
    </source>
</evidence>
<gene>
    <name evidence="2" type="ORF">OCH239_06030</name>
</gene>
<organism evidence="2 3">
    <name type="scientific">Roseivivax halodurans JCM 10272</name>
    <dbReference type="NCBI Taxonomy" id="1449350"/>
    <lineage>
        <taxon>Bacteria</taxon>
        <taxon>Pseudomonadati</taxon>
        <taxon>Pseudomonadota</taxon>
        <taxon>Alphaproteobacteria</taxon>
        <taxon>Rhodobacterales</taxon>
        <taxon>Roseobacteraceae</taxon>
        <taxon>Roseivivax</taxon>
    </lineage>
</organism>